<accession>G7ZHL1</accession>
<keyword evidence="1" id="KW-0614">Plasmid</keyword>
<gene>
    <name evidence="1" type="ordered locus">AZOLI_p50390</name>
</gene>
<dbReference type="KEGG" id="ali:AZOLI_p50390"/>
<proteinExistence type="predicted"/>
<dbReference type="HOGENOM" id="CLU_2731307_0_0_5"/>
<dbReference type="Proteomes" id="UP000005667">
    <property type="component" value="Plasmid AZO_p5"/>
</dbReference>
<keyword evidence="2" id="KW-1185">Reference proteome</keyword>
<geneLocation type="plasmid" evidence="1 2">
    <name>AZO_p5</name>
</geneLocation>
<sequence length="71" mass="7661">MWPESSLTPAATFSGTQICRKRNLKNVLSPGAGIENRVVAASSAGRRYVPTFVGGGPSAIVRFDRRTRSRP</sequence>
<reference evidence="2" key="1">
    <citation type="journal article" date="2011" name="PLoS Genet.">
        <title>Azospirillum genomes reveal transition of bacteria from aquatic to terrestrial environments.</title>
        <authorList>
            <person name="Wisniewski-Dye F."/>
            <person name="Borziak K."/>
            <person name="Khalsa-Moyers G."/>
            <person name="Alexandre G."/>
            <person name="Sukharnikov L.O."/>
            <person name="Wuichet K."/>
            <person name="Hurst G.B."/>
            <person name="McDonald W.H."/>
            <person name="Robertson J.S."/>
            <person name="Barbe V."/>
            <person name="Calteau A."/>
            <person name="Rouy Z."/>
            <person name="Mangenot S."/>
            <person name="Prigent-Combaret C."/>
            <person name="Normand P."/>
            <person name="Boyer M."/>
            <person name="Siguier P."/>
            <person name="Dessaux Y."/>
            <person name="Elmerich C."/>
            <person name="Condemine G."/>
            <person name="Krishnen G."/>
            <person name="Kennedy I."/>
            <person name="Paterson A.H."/>
            <person name="Gonzalez V."/>
            <person name="Mavingui P."/>
            <person name="Zhulin I.B."/>
        </authorList>
    </citation>
    <scope>NUCLEOTIDE SEQUENCE [LARGE SCALE GENOMIC DNA]</scope>
    <source>
        <strain evidence="2">4B</strain>
    </source>
</reference>
<protein>
    <submittedName>
        <fullName evidence="1">Uncharacterized protein</fullName>
    </submittedName>
</protein>
<evidence type="ECO:0000313" key="2">
    <source>
        <dbReference type="Proteomes" id="UP000005667"/>
    </source>
</evidence>
<organism evidence="1 2">
    <name type="scientific">Azospirillum lipoferum (strain 4B)</name>
    <dbReference type="NCBI Taxonomy" id="862719"/>
    <lineage>
        <taxon>Bacteria</taxon>
        <taxon>Pseudomonadati</taxon>
        <taxon>Pseudomonadota</taxon>
        <taxon>Alphaproteobacteria</taxon>
        <taxon>Rhodospirillales</taxon>
        <taxon>Azospirillaceae</taxon>
        <taxon>Azospirillum</taxon>
    </lineage>
</organism>
<evidence type="ECO:0000313" key="1">
    <source>
        <dbReference type="EMBL" id="CBS91380.1"/>
    </source>
</evidence>
<dbReference type="EMBL" id="FQ311873">
    <property type="protein sequence ID" value="CBS91380.1"/>
    <property type="molecule type" value="Genomic_DNA"/>
</dbReference>
<name>G7ZHL1_AZOL4</name>
<dbReference type="AlphaFoldDB" id="G7ZHL1"/>